<evidence type="ECO:0000313" key="3">
    <source>
        <dbReference type="EMBL" id="CED84288.1"/>
    </source>
</evidence>
<feature type="transmembrane region" description="Helical" evidence="2">
    <location>
        <begin position="68"/>
        <end position="89"/>
    </location>
</feature>
<feature type="compositionally biased region" description="Basic and acidic residues" evidence="1">
    <location>
        <begin position="273"/>
        <end position="290"/>
    </location>
</feature>
<dbReference type="EMBL" id="LN483157">
    <property type="protein sequence ID" value="CED84288.1"/>
    <property type="molecule type" value="Genomic_DNA"/>
</dbReference>
<accession>A0A0F7SW72</accession>
<reference evidence="3" key="1">
    <citation type="submission" date="2014-08" db="EMBL/GenBank/DDBJ databases">
        <authorList>
            <person name="Sharma Rahul"/>
            <person name="Thines Marco"/>
        </authorList>
    </citation>
    <scope>NUCLEOTIDE SEQUENCE</scope>
</reference>
<keyword evidence="2" id="KW-0812">Transmembrane</keyword>
<organism evidence="3">
    <name type="scientific">Phaffia rhodozyma</name>
    <name type="common">Yeast</name>
    <name type="synonym">Xanthophyllomyces dendrorhous</name>
    <dbReference type="NCBI Taxonomy" id="264483"/>
    <lineage>
        <taxon>Eukaryota</taxon>
        <taxon>Fungi</taxon>
        <taxon>Dikarya</taxon>
        <taxon>Basidiomycota</taxon>
        <taxon>Agaricomycotina</taxon>
        <taxon>Tremellomycetes</taxon>
        <taxon>Cystofilobasidiales</taxon>
        <taxon>Mrakiaceae</taxon>
        <taxon>Phaffia</taxon>
    </lineage>
</organism>
<dbReference type="AlphaFoldDB" id="A0A0F7SW72"/>
<keyword evidence="2" id="KW-0472">Membrane</keyword>
<proteinExistence type="predicted"/>
<feature type="transmembrane region" description="Helical" evidence="2">
    <location>
        <begin position="174"/>
        <end position="195"/>
    </location>
</feature>
<evidence type="ECO:0000256" key="2">
    <source>
        <dbReference type="SAM" id="Phobius"/>
    </source>
</evidence>
<sequence length="336" mass="36047">MNNPSAPPPAYSIQRPIQALADTRNGSVRIVVVIAAIAGAIWSIIAAVRSLRYLSSSTETSRMRITDIISAVLYLIIGAIEILGLAACFKQSRRAVKMYSAGALIVILLAFIAGVVNIVAEIAFKSDLKAACVTAATTTGVSSSWWGSSSTVLGSEDAQDYCASRWSRTIWSDVIWLCATTIIAAVIAMFAVGYARQLAQAAVFSQANEVHENDPSLGVPLTAYQGRVPEYAPPTAPPYPGPPASGSSHDIDSKQSFVAASAEDEAWNQSLAESERREWQQHQENQEAERAYMIAHGGAAHANEEEDEAWERSRRQAGFGESGRSTRTNEDQGGVV</sequence>
<feature type="transmembrane region" description="Helical" evidence="2">
    <location>
        <begin position="101"/>
        <end position="120"/>
    </location>
</feature>
<protein>
    <submittedName>
        <fullName evidence="3">Uncharacterized protein</fullName>
    </submittedName>
</protein>
<feature type="compositionally biased region" description="Pro residues" evidence="1">
    <location>
        <begin position="231"/>
        <end position="243"/>
    </location>
</feature>
<name>A0A0F7SW72_PHARH</name>
<feature type="region of interest" description="Disordered" evidence="1">
    <location>
        <begin position="228"/>
        <end position="336"/>
    </location>
</feature>
<keyword evidence="2" id="KW-1133">Transmembrane helix</keyword>
<feature type="transmembrane region" description="Helical" evidence="2">
    <location>
        <begin position="28"/>
        <end position="48"/>
    </location>
</feature>
<evidence type="ECO:0000256" key="1">
    <source>
        <dbReference type="SAM" id="MobiDB-lite"/>
    </source>
</evidence>